<dbReference type="SUPFAM" id="SSF55811">
    <property type="entry name" value="Nudix"/>
    <property type="match status" value="1"/>
</dbReference>
<dbReference type="InterPro" id="IPR000086">
    <property type="entry name" value="NUDIX_hydrolase_dom"/>
</dbReference>
<dbReference type="GO" id="GO:0046872">
    <property type="term" value="F:metal ion binding"/>
    <property type="evidence" value="ECO:0007669"/>
    <property type="project" value="UniProtKB-KW"/>
</dbReference>
<dbReference type="EMBL" id="VWNA01000001">
    <property type="protein sequence ID" value="MQT12529.1"/>
    <property type="molecule type" value="Genomic_DNA"/>
</dbReference>
<comment type="cofactor">
    <cofactor evidence="2">
        <name>Mg(2+)</name>
        <dbReference type="ChEBI" id="CHEBI:18420"/>
    </cofactor>
</comment>
<evidence type="ECO:0000259" key="7">
    <source>
        <dbReference type="PROSITE" id="PS51462"/>
    </source>
</evidence>
<dbReference type="CDD" id="cd03426">
    <property type="entry name" value="NUDIX_CoAse_Nudt7"/>
    <property type="match status" value="1"/>
</dbReference>
<protein>
    <submittedName>
        <fullName evidence="8">CoA pyrophosphatase</fullName>
    </submittedName>
</protein>
<name>A0A6A7Y490_9HYPH</name>
<proteinExistence type="predicted"/>
<organism evidence="8 9">
    <name type="scientific">Segnochrobactrum spirostomi</name>
    <dbReference type="NCBI Taxonomy" id="2608987"/>
    <lineage>
        <taxon>Bacteria</taxon>
        <taxon>Pseudomonadati</taxon>
        <taxon>Pseudomonadota</taxon>
        <taxon>Alphaproteobacteria</taxon>
        <taxon>Hyphomicrobiales</taxon>
        <taxon>Segnochrobactraceae</taxon>
        <taxon>Segnochrobactrum</taxon>
    </lineage>
</organism>
<evidence type="ECO:0000256" key="5">
    <source>
        <dbReference type="ARBA" id="ARBA00022842"/>
    </source>
</evidence>
<dbReference type="RefSeq" id="WP_153479784.1">
    <property type="nucleotide sequence ID" value="NZ_VWNA01000001.1"/>
</dbReference>
<dbReference type="Proteomes" id="UP000332515">
    <property type="component" value="Unassembled WGS sequence"/>
</dbReference>
<evidence type="ECO:0000313" key="9">
    <source>
        <dbReference type="Proteomes" id="UP000332515"/>
    </source>
</evidence>
<dbReference type="PANTHER" id="PTHR12992:SF11">
    <property type="entry name" value="MITOCHONDRIAL COENZYME A DIPHOSPHATASE NUDT8"/>
    <property type="match status" value="1"/>
</dbReference>
<dbReference type="PANTHER" id="PTHR12992">
    <property type="entry name" value="NUDIX HYDROLASE"/>
    <property type="match status" value="1"/>
</dbReference>
<evidence type="ECO:0000256" key="4">
    <source>
        <dbReference type="ARBA" id="ARBA00022801"/>
    </source>
</evidence>
<evidence type="ECO:0000256" key="1">
    <source>
        <dbReference type="ARBA" id="ARBA00001936"/>
    </source>
</evidence>
<dbReference type="PROSITE" id="PS51462">
    <property type="entry name" value="NUDIX"/>
    <property type="match status" value="1"/>
</dbReference>
<evidence type="ECO:0000256" key="6">
    <source>
        <dbReference type="ARBA" id="ARBA00023211"/>
    </source>
</evidence>
<comment type="cofactor">
    <cofactor evidence="1">
        <name>Mn(2+)</name>
        <dbReference type="ChEBI" id="CHEBI:29035"/>
    </cofactor>
</comment>
<keyword evidence="3" id="KW-0479">Metal-binding</keyword>
<keyword evidence="6" id="KW-0464">Manganese</keyword>
<evidence type="ECO:0000313" key="8">
    <source>
        <dbReference type="EMBL" id="MQT12529.1"/>
    </source>
</evidence>
<accession>A0A6A7Y490</accession>
<dbReference type="InterPro" id="IPR045121">
    <property type="entry name" value="CoAse"/>
</dbReference>
<evidence type="ECO:0000256" key="2">
    <source>
        <dbReference type="ARBA" id="ARBA00001946"/>
    </source>
</evidence>
<dbReference type="NCBIfam" id="NF007980">
    <property type="entry name" value="PRK10707.1"/>
    <property type="match status" value="1"/>
</dbReference>
<dbReference type="AlphaFoldDB" id="A0A6A7Y490"/>
<feature type="domain" description="Nudix hydrolase" evidence="7">
    <location>
        <begin position="76"/>
        <end position="208"/>
    </location>
</feature>
<sequence length="238" mass="25426">MREIAASSAPQPLDVGDDASDGAFAAARGDGFSVEAFERRAAGRLIGLDAPILTFPLRRGDQVLNPDVAEFGRLALRDAAVLIPVVARGDTASVVLTLRTSHLARHAGQIAFPGGKIDPEDDGPIAAALREANEEIGLDPAAVQPIGYVDPYFAGTGFRVFPVVGLIDPAAAVTPNLAEVAEIFEVPLSHLMADANFARESRAVGDRHHHFYALRYEARYIWGITAGILRSLFERVYG</sequence>
<gene>
    <name evidence="8" type="ORF">F0357_07610</name>
</gene>
<dbReference type="InterPro" id="IPR015797">
    <property type="entry name" value="NUDIX_hydrolase-like_dom_sf"/>
</dbReference>
<evidence type="ECO:0000256" key="3">
    <source>
        <dbReference type="ARBA" id="ARBA00022723"/>
    </source>
</evidence>
<keyword evidence="5" id="KW-0460">Magnesium</keyword>
<dbReference type="Gene3D" id="3.90.79.10">
    <property type="entry name" value="Nucleoside Triphosphate Pyrophosphohydrolase"/>
    <property type="match status" value="1"/>
</dbReference>
<dbReference type="Pfam" id="PF00293">
    <property type="entry name" value="NUDIX"/>
    <property type="match status" value="1"/>
</dbReference>
<keyword evidence="9" id="KW-1185">Reference proteome</keyword>
<dbReference type="GO" id="GO:0010945">
    <property type="term" value="F:coenzyme A diphosphatase activity"/>
    <property type="evidence" value="ECO:0007669"/>
    <property type="project" value="InterPro"/>
</dbReference>
<comment type="caution">
    <text evidence="8">The sequence shown here is derived from an EMBL/GenBank/DDBJ whole genome shotgun (WGS) entry which is preliminary data.</text>
</comment>
<keyword evidence="4" id="KW-0378">Hydrolase</keyword>
<reference evidence="8 9" key="1">
    <citation type="submission" date="2019-09" db="EMBL/GenBank/DDBJ databases">
        <title>Segnochrobactrum spirostomi gen. nov., sp. nov., isolated from the ciliate Spirostomum cf. yagiui and description of a novel family, Segnochrobactraceae fam. nov. within the order Rhizobiales of the class Alphaproteobacteria.</title>
        <authorList>
            <person name="Akter S."/>
            <person name="Shazib S.U.A."/>
            <person name="Shin M.K."/>
        </authorList>
    </citation>
    <scope>NUCLEOTIDE SEQUENCE [LARGE SCALE GENOMIC DNA]</scope>
    <source>
        <strain evidence="8 9">Sp-1</strain>
    </source>
</reference>